<proteinExistence type="predicted"/>
<evidence type="ECO:0000313" key="1">
    <source>
        <dbReference type="EMBL" id="GEO08764.1"/>
    </source>
</evidence>
<sequence length="88" mass="10142">MNEFLCINDVFTAEQKAGFENLPVKGERYTLKEEVVSSIDSKKAYVFYELPNPCHPNGQEYSFRQSRFVVAKPENKEVVKAVEENYSS</sequence>
<dbReference type="AlphaFoldDB" id="A0A512B9X2"/>
<dbReference type="OrthoDB" id="885507at2"/>
<accession>A0A512B9X2</accession>
<gene>
    <name evidence="1" type="ORF">SAE01_12600</name>
</gene>
<dbReference type="EMBL" id="BJYT01000004">
    <property type="protein sequence ID" value="GEO08764.1"/>
    <property type="molecule type" value="Genomic_DNA"/>
</dbReference>
<dbReference type="Proteomes" id="UP000321513">
    <property type="component" value="Unassembled WGS sequence"/>
</dbReference>
<name>A0A512B9X2_9BACT</name>
<organism evidence="1 2">
    <name type="scientific">Segetibacter aerophilus</name>
    <dbReference type="NCBI Taxonomy" id="670293"/>
    <lineage>
        <taxon>Bacteria</taxon>
        <taxon>Pseudomonadati</taxon>
        <taxon>Bacteroidota</taxon>
        <taxon>Chitinophagia</taxon>
        <taxon>Chitinophagales</taxon>
        <taxon>Chitinophagaceae</taxon>
        <taxon>Segetibacter</taxon>
    </lineage>
</organism>
<comment type="caution">
    <text evidence="1">The sequence shown here is derived from an EMBL/GenBank/DDBJ whole genome shotgun (WGS) entry which is preliminary data.</text>
</comment>
<dbReference type="RefSeq" id="WP_147202830.1">
    <property type="nucleotide sequence ID" value="NZ_BJYT01000004.1"/>
</dbReference>
<evidence type="ECO:0000313" key="2">
    <source>
        <dbReference type="Proteomes" id="UP000321513"/>
    </source>
</evidence>
<reference evidence="1 2" key="1">
    <citation type="submission" date="2019-07" db="EMBL/GenBank/DDBJ databases">
        <title>Whole genome shotgun sequence of Segetibacter aerophilus NBRC 106135.</title>
        <authorList>
            <person name="Hosoyama A."/>
            <person name="Uohara A."/>
            <person name="Ohji S."/>
            <person name="Ichikawa N."/>
        </authorList>
    </citation>
    <scope>NUCLEOTIDE SEQUENCE [LARGE SCALE GENOMIC DNA]</scope>
    <source>
        <strain evidence="1 2">NBRC 106135</strain>
    </source>
</reference>
<keyword evidence="2" id="KW-1185">Reference proteome</keyword>
<protein>
    <submittedName>
        <fullName evidence="1">Uncharacterized protein</fullName>
    </submittedName>
</protein>